<dbReference type="InterPro" id="IPR019775">
    <property type="entry name" value="WD40_repeat_CS"/>
</dbReference>
<dbReference type="GO" id="GO:0005782">
    <property type="term" value="C:peroxisomal matrix"/>
    <property type="evidence" value="ECO:0007669"/>
    <property type="project" value="UniProtKB-SubCell"/>
</dbReference>
<sequence>MNTPLSAHRPRPTPMSGPHPVSSLALPGGFQGYAVEHSPFFDSRIAIASAANFGIVGNGRLSVVENYAHIAQSYDSQDGMFALAWSEVHEAQIVTGCGDGSIKLWDLNIGSQFPVVNWAPAINGGHEREVFSVHWNQVDKSTFATASWDRTIKIWSPANSSSPLVTLSGHSDCVYSAIHSPRSQNLLASGSADRTLRLWDTRTGNALLAHLGAHHHDVLSLDWDKYSDHLLYTASADRDIKVWDTRQLGPGCVPLITIPDAGSRFPVRRIKACPHKCGRIASVGYDMCAKVWDVNLAVAAGVPGTVGVPGAAQMVWMSDAHTEFAMGVDWSLFAPGRLVTTGWDGFLYAHQVPM</sequence>
<dbReference type="PROSITE" id="PS00678">
    <property type="entry name" value="WD_REPEATS_1"/>
    <property type="match status" value="3"/>
</dbReference>
<evidence type="ECO:0000256" key="3">
    <source>
        <dbReference type="ARBA" id="ARBA00022448"/>
    </source>
</evidence>
<reference evidence="13 14" key="1">
    <citation type="submission" date="2016-07" db="EMBL/GenBank/DDBJ databases">
        <title>Pervasive Adenine N6-methylation of Active Genes in Fungi.</title>
        <authorList>
            <consortium name="DOE Joint Genome Institute"/>
            <person name="Mondo S.J."/>
            <person name="Dannebaum R.O."/>
            <person name="Kuo R.C."/>
            <person name="Labutti K."/>
            <person name="Haridas S."/>
            <person name="Kuo A."/>
            <person name="Salamov A."/>
            <person name="Ahrendt S.R."/>
            <person name="Lipzen A."/>
            <person name="Sullivan W."/>
            <person name="Andreopoulos W.B."/>
            <person name="Clum A."/>
            <person name="Lindquist E."/>
            <person name="Daum C."/>
            <person name="Ramamoorthy G.K."/>
            <person name="Gryganskyi A."/>
            <person name="Culley D."/>
            <person name="Magnuson J.K."/>
            <person name="James T.Y."/>
            <person name="O'Malley M.A."/>
            <person name="Stajich J.E."/>
            <person name="Spatafora J.W."/>
            <person name="Visel A."/>
            <person name="Grigoriev I.V."/>
        </authorList>
    </citation>
    <scope>NUCLEOTIDE SEQUENCE [LARGE SCALE GENOMIC DNA]</scope>
    <source>
        <strain evidence="13 14">PL171</strain>
    </source>
</reference>
<dbReference type="GO" id="GO:0005053">
    <property type="term" value="F:peroxisome matrix targeting signal-2 binding"/>
    <property type="evidence" value="ECO:0007669"/>
    <property type="project" value="InterPro"/>
</dbReference>
<evidence type="ECO:0000256" key="6">
    <source>
        <dbReference type="ARBA" id="ARBA00022737"/>
    </source>
</evidence>
<organism evidence="13 14">
    <name type="scientific">Catenaria anguillulae PL171</name>
    <dbReference type="NCBI Taxonomy" id="765915"/>
    <lineage>
        <taxon>Eukaryota</taxon>
        <taxon>Fungi</taxon>
        <taxon>Fungi incertae sedis</taxon>
        <taxon>Blastocladiomycota</taxon>
        <taxon>Blastocladiomycetes</taxon>
        <taxon>Blastocladiales</taxon>
        <taxon>Catenariaceae</taxon>
        <taxon>Catenaria</taxon>
    </lineage>
</organism>
<evidence type="ECO:0000256" key="2">
    <source>
        <dbReference type="ARBA" id="ARBA00004514"/>
    </source>
</evidence>
<keyword evidence="7" id="KW-0653">Protein transport</keyword>
<dbReference type="PRINTS" id="PR00320">
    <property type="entry name" value="GPROTEINBRPT"/>
</dbReference>
<feature type="repeat" description="WD" evidence="11">
    <location>
        <begin position="123"/>
        <end position="156"/>
    </location>
</feature>
<evidence type="ECO:0000256" key="1">
    <source>
        <dbReference type="ARBA" id="ARBA00004253"/>
    </source>
</evidence>
<comment type="caution">
    <text evidence="13">The sequence shown here is derived from an EMBL/GenBank/DDBJ whole genome shotgun (WGS) entry which is preliminary data.</text>
</comment>
<dbReference type="OrthoDB" id="273771at2759"/>
<keyword evidence="14" id="KW-1185">Reference proteome</keyword>
<accession>A0A1Y2H8M0</accession>
<evidence type="ECO:0000256" key="4">
    <source>
        <dbReference type="ARBA" id="ARBA00022490"/>
    </source>
</evidence>
<protein>
    <recommendedName>
        <fullName evidence="10">Peroxin-7</fullName>
    </recommendedName>
</protein>
<dbReference type="InterPro" id="IPR036322">
    <property type="entry name" value="WD40_repeat_dom_sf"/>
</dbReference>
<dbReference type="AlphaFoldDB" id="A0A1Y2H8M0"/>
<evidence type="ECO:0000256" key="9">
    <source>
        <dbReference type="ARBA" id="ARBA00024017"/>
    </source>
</evidence>
<dbReference type="STRING" id="765915.A0A1Y2H8M0"/>
<dbReference type="InterPro" id="IPR001680">
    <property type="entry name" value="WD40_rpt"/>
</dbReference>
<evidence type="ECO:0000256" key="8">
    <source>
        <dbReference type="ARBA" id="ARBA00023140"/>
    </source>
</evidence>
<dbReference type="InterPro" id="IPR015943">
    <property type="entry name" value="WD40/YVTN_repeat-like_dom_sf"/>
</dbReference>
<dbReference type="Gene3D" id="2.130.10.10">
    <property type="entry name" value="YVTN repeat-like/Quinoprotein amine dehydrogenase"/>
    <property type="match status" value="1"/>
</dbReference>
<name>A0A1Y2H8M0_9FUNG</name>
<dbReference type="InterPro" id="IPR020472">
    <property type="entry name" value="WD40_PAC1"/>
</dbReference>
<dbReference type="PANTHER" id="PTHR46027">
    <property type="entry name" value="PEROXISOMAL TARGETING SIGNAL 2 RECEPTOR"/>
    <property type="match status" value="1"/>
</dbReference>
<keyword evidence="3" id="KW-0813">Transport</keyword>
<evidence type="ECO:0000256" key="10">
    <source>
        <dbReference type="ARBA" id="ARBA00032565"/>
    </source>
</evidence>
<evidence type="ECO:0000256" key="12">
    <source>
        <dbReference type="SAM" id="MobiDB-lite"/>
    </source>
</evidence>
<dbReference type="GO" id="GO:0005829">
    <property type="term" value="C:cytosol"/>
    <property type="evidence" value="ECO:0007669"/>
    <property type="project" value="UniProtKB-SubCell"/>
</dbReference>
<comment type="subcellular location">
    <subcellularLocation>
        <location evidence="2">Cytoplasm</location>
        <location evidence="2">Cytosol</location>
    </subcellularLocation>
    <subcellularLocation>
        <location evidence="1">Peroxisome matrix</location>
    </subcellularLocation>
</comment>
<dbReference type="SMART" id="SM00320">
    <property type="entry name" value="WD40"/>
    <property type="match status" value="6"/>
</dbReference>
<gene>
    <name evidence="13" type="ORF">BCR44DRAFT_1443492</name>
</gene>
<keyword evidence="5 11" id="KW-0853">WD repeat</keyword>
<evidence type="ECO:0000313" key="13">
    <source>
        <dbReference type="EMBL" id="ORZ30927.1"/>
    </source>
</evidence>
<feature type="repeat" description="WD" evidence="11">
    <location>
        <begin position="211"/>
        <end position="246"/>
    </location>
</feature>
<dbReference type="InterPro" id="IPR044536">
    <property type="entry name" value="PEX7"/>
</dbReference>
<dbReference type="PROSITE" id="PS50082">
    <property type="entry name" value="WD_REPEATS_2"/>
    <property type="match status" value="4"/>
</dbReference>
<dbReference type="Proteomes" id="UP000193411">
    <property type="component" value="Unassembled WGS sequence"/>
</dbReference>
<dbReference type="PANTHER" id="PTHR46027:SF1">
    <property type="entry name" value="PEROXISOMAL TARGETING SIGNAL 2 RECEPTOR"/>
    <property type="match status" value="1"/>
</dbReference>
<keyword evidence="8" id="KW-0576">Peroxisome</keyword>
<dbReference type="Pfam" id="PF00400">
    <property type="entry name" value="WD40"/>
    <property type="match status" value="4"/>
</dbReference>
<dbReference type="PROSITE" id="PS50294">
    <property type="entry name" value="WD_REPEATS_REGION"/>
    <property type="match status" value="3"/>
</dbReference>
<evidence type="ECO:0000256" key="5">
    <source>
        <dbReference type="ARBA" id="ARBA00022574"/>
    </source>
</evidence>
<proteinExistence type="inferred from homology"/>
<evidence type="ECO:0000256" key="7">
    <source>
        <dbReference type="ARBA" id="ARBA00022927"/>
    </source>
</evidence>
<dbReference type="EMBL" id="MCFL01000071">
    <property type="protein sequence ID" value="ORZ30927.1"/>
    <property type="molecule type" value="Genomic_DNA"/>
</dbReference>
<dbReference type="SUPFAM" id="SSF50978">
    <property type="entry name" value="WD40 repeat-like"/>
    <property type="match status" value="1"/>
</dbReference>
<feature type="region of interest" description="Disordered" evidence="12">
    <location>
        <begin position="1"/>
        <end position="21"/>
    </location>
</feature>
<keyword evidence="4" id="KW-0963">Cytoplasm</keyword>
<feature type="repeat" description="WD" evidence="11">
    <location>
        <begin position="167"/>
        <end position="209"/>
    </location>
</feature>
<dbReference type="GO" id="GO:0016558">
    <property type="term" value="P:protein import into peroxisome matrix"/>
    <property type="evidence" value="ECO:0007669"/>
    <property type="project" value="InterPro"/>
</dbReference>
<feature type="repeat" description="WD" evidence="11">
    <location>
        <begin position="93"/>
        <end position="115"/>
    </location>
</feature>
<evidence type="ECO:0000313" key="14">
    <source>
        <dbReference type="Proteomes" id="UP000193411"/>
    </source>
</evidence>
<evidence type="ECO:0000256" key="11">
    <source>
        <dbReference type="PROSITE-ProRule" id="PRU00221"/>
    </source>
</evidence>
<keyword evidence="6" id="KW-0677">Repeat</keyword>
<comment type="similarity">
    <text evidence="9">Belongs to the WD repeat peroxin-7 family.</text>
</comment>